<accession>A0A973W709</accession>
<evidence type="ECO:0000313" key="2">
    <source>
        <dbReference type="EMBL" id="WXC84618.1"/>
    </source>
</evidence>
<name>A0A973W709_9BRAD</name>
<evidence type="ECO:0000313" key="3">
    <source>
        <dbReference type="Proteomes" id="UP001432046"/>
    </source>
</evidence>
<sequence>MAITDIETKAATSAAHQRNIMLLPTRGAFVQPLDRKPSMTASDVRELRRAAGEEVFGYGTMRGTVIAP</sequence>
<reference evidence="2" key="3">
    <citation type="submission" date="2024-03" db="EMBL/GenBank/DDBJ databases">
        <authorList>
            <person name="Bromfield E.S.P."/>
            <person name="Cloutier S."/>
        </authorList>
    </citation>
    <scope>NUCLEOTIDE SEQUENCE</scope>
    <source>
        <strain evidence="2">5S5</strain>
    </source>
</reference>
<dbReference type="RefSeq" id="WP_166202922.1">
    <property type="nucleotide sequence ID" value="NZ_CP088285.1"/>
</dbReference>
<reference evidence="1" key="1">
    <citation type="submission" date="2020-06" db="EMBL/GenBank/DDBJ databases">
        <title>Whole Genome Sequence of Bradyrhizobium sp. Strain 1S1.</title>
        <authorList>
            <person name="Bromfield E.S.P."/>
            <person name="Cloutier S."/>
        </authorList>
    </citation>
    <scope>NUCLEOTIDE SEQUENCE [LARGE SCALE GENOMIC DNA]</scope>
    <source>
        <strain evidence="1">1S1</strain>
    </source>
</reference>
<dbReference type="AlphaFoldDB" id="A0A973W709"/>
<evidence type="ECO:0000313" key="1">
    <source>
        <dbReference type="EMBL" id="NVI48399.1"/>
    </source>
</evidence>
<reference evidence="2" key="2">
    <citation type="journal article" date="2021" name="Int. J. Syst. Evol. Microbiol.">
        <title>Bradyrhizobium septentrionale sp. nov. (sv. septentrionale) and Bradyrhizobium quebecense sp. nov. (sv. septentrionale) associated with legumes native to Canada possess rearranged symbiosis genes and numerous insertion sequences.</title>
        <authorList>
            <person name="Bromfield E.S.P."/>
            <person name="Cloutier S."/>
        </authorList>
    </citation>
    <scope>NUCLEOTIDE SEQUENCE</scope>
    <source>
        <strain evidence="2">5S5</strain>
    </source>
</reference>
<dbReference type="Proteomes" id="UP001432046">
    <property type="component" value="Chromosome"/>
</dbReference>
<keyword evidence="3" id="KW-1185">Reference proteome</keyword>
<dbReference type="EMBL" id="JAAOLE020000001">
    <property type="protein sequence ID" value="NVI48399.1"/>
    <property type="molecule type" value="Genomic_DNA"/>
</dbReference>
<proteinExistence type="predicted"/>
<gene>
    <name evidence="1" type="ORF">HAP48_037210</name>
    <name evidence="2" type="ORF">WDK88_34075</name>
</gene>
<dbReference type="EMBL" id="CP147711">
    <property type="protein sequence ID" value="WXC84618.1"/>
    <property type="molecule type" value="Genomic_DNA"/>
</dbReference>
<organism evidence="1">
    <name type="scientific">Bradyrhizobium septentrionale</name>
    <dbReference type="NCBI Taxonomy" id="1404411"/>
    <lineage>
        <taxon>Bacteria</taxon>
        <taxon>Pseudomonadati</taxon>
        <taxon>Pseudomonadota</taxon>
        <taxon>Alphaproteobacteria</taxon>
        <taxon>Hyphomicrobiales</taxon>
        <taxon>Nitrobacteraceae</taxon>
        <taxon>Bradyrhizobium</taxon>
    </lineage>
</organism>
<protein>
    <submittedName>
        <fullName evidence="1">Uncharacterized protein</fullName>
    </submittedName>
</protein>